<dbReference type="InterPro" id="IPR050563">
    <property type="entry name" value="4-hydroxybenzoyl-CoA_TE"/>
</dbReference>
<organism evidence="1 2">
    <name type="scientific">Tepidicaulis marinus</name>
    <dbReference type="NCBI Taxonomy" id="1333998"/>
    <lineage>
        <taxon>Bacteria</taxon>
        <taxon>Pseudomonadati</taxon>
        <taxon>Pseudomonadota</taxon>
        <taxon>Alphaproteobacteria</taxon>
        <taxon>Hyphomicrobiales</taxon>
        <taxon>Parvibaculaceae</taxon>
        <taxon>Tepidicaulis</taxon>
    </lineage>
</organism>
<dbReference type="Gene3D" id="3.10.129.10">
    <property type="entry name" value="Hotdog Thioesterase"/>
    <property type="match status" value="1"/>
</dbReference>
<dbReference type="InterPro" id="IPR029069">
    <property type="entry name" value="HotDog_dom_sf"/>
</dbReference>
<name>A0A081B9Z3_9HYPH</name>
<accession>A0A081B9Z3</accession>
<dbReference type="Proteomes" id="UP000028702">
    <property type="component" value="Unassembled WGS sequence"/>
</dbReference>
<dbReference type="PANTHER" id="PTHR31793:SF2">
    <property type="entry name" value="BLR1345 PROTEIN"/>
    <property type="match status" value="1"/>
</dbReference>
<sequence>MPDHANSPAAPYVTPTRKVEPAWIDYNGHMNMAYYNLLFDNALDALFNDLGIGWDYTKEGKFSCFIGEIHVTYAQELKEGDPVRIEYQLLDWDEKRMHYFGKMYHAEKNYLAATSEQISLHVSLETRKTAPFPAHVQEKLENLMDRHKSLAVPAEVGRVIGIRRKKESA</sequence>
<comment type="caution">
    <text evidence="1">The sequence shown here is derived from an EMBL/GenBank/DDBJ whole genome shotgun (WGS) entry which is preliminary data.</text>
</comment>
<dbReference type="RefSeq" id="WP_045444812.1">
    <property type="nucleotide sequence ID" value="NZ_BBIO01000005.1"/>
</dbReference>
<dbReference type="STRING" id="1333998.M2A_1360"/>
<dbReference type="eggNOG" id="COG0824">
    <property type="taxonomic scope" value="Bacteria"/>
</dbReference>
<protein>
    <submittedName>
        <fullName evidence="1">Conserved protein</fullName>
    </submittedName>
</protein>
<dbReference type="SUPFAM" id="SSF54637">
    <property type="entry name" value="Thioesterase/thiol ester dehydrase-isomerase"/>
    <property type="match status" value="1"/>
</dbReference>
<gene>
    <name evidence="1" type="ORF">M2A_1360</name>
</gene>
<evidence type="ECO:0000313" key="1">
    <source>
        <dbReference type="EMBL" id="GAK44861.1"/>
    </source>
</evidence>
<proteinExistence type="predicted"/>
<dbReference type="EMBL" id="BBIO01000005">
    <property type="protein sequence ID" value="GAK44861.1"/>
    <property type="molecule type" value="Genomic_DNA"/>
</dbReference>
<evidence type="ECO:0000313" key="2">
    <source>
        <dbReference type="Proteomes" id="UP000028702"/>
    </source>
</evidence>
<reference evidence="1 2" key="1">
    <citation type="submission" date="2014-07" db="EMBL/GenBank/DDBJ databases">
        <title>Tepidicaulis marinum gen. nov., sp. nov., a novel marine bacterium denitrifying nitrate to nitrous oxide strictly under microaerobic conditions.</title>
        <authorList>
            <person name="Takeuchi M."/>
            <person name="Yamagishi T."/>
            <person name="Kamagata Y."/>
            <person name="Oshima K."/>
            <person name="Hattori M."/>
            <person name="Katayama T."/>
            <person name="Hanada S."/>
            <person name="Tamaki H."/>
            <person name="Marumo K."/>
            <person name="Maeda H."/>
            <person name="Nedachi M."/>
            <person name="Iwasaki W."/>
            <person name="Suwa Y."/>
            <person name="Sakata S."/>
        </authorList>
    </citation>
    <scope>NUCLEOTIDE SEQUENCE [LARGE SCALE GENOMIC DNA]</scope>
    <source>
        <strain evidence="1 2">MA2</strain>
    </source>
</reference>
<dbReference type="Pfam" id="PF13279">
    <property type="entry name" value="4HBT_2"/>
    <property type="match status" value="1"/>
</dbReference>
<keyword evidence="2" id="KW-1185">Reference proteome</keyword>
<dbReference type="CDD" id="cd00586">
    <property type="entry name" value="4HBT"/>
    <property type="match status" value="1"/>
</dbReference>
<dbReference type="AlphaFoldDB" id="A0A081B9Z3"/>
<dbReference type="GO" id="GO:0047617">
    <property type="term" value="F:fatty acyl-CoA hydrolase activity"/>
    <property type="evidence" value="ECO:0007669"/>
    <property type="project" value="TreeGrafter"/>
</dbReference>
<dbReference type="PANTHER" id="PTHR31793">
    <property type="entry name" value="4-HYDROXYBENZOYL-COA THIOESTERASE FAMILY MEMBER"/>
    <property type="match status" value="1"/>
</dbReference>